<evidence type="ECO:0000256" key="2">
    <source>
        <dbReference type="SAM" id="SignalP"/>
    </source>
</evidence>
<name>A0ABX3NWA2_9BACT</name>
<dbReference type="InterPro" id="IPR033428">
    <property type="entry name" value="DUF5118"/>
</dbReference>
<evidence type="ECO:0000256" key="1">
    <source>
        <dbReference type="SAM" id="MobiDB-lite"/>
    </source>
</evidence>
<dbReference type="InterPro" id="IPR032534">
    <property type="entry name" value="EcxA_zinc-bd"/>
</dbReference>
<dbReference type="PANTHER" id="PTHR38478:SF1">
    <property type="entry name" value="ZINC DEPENDENT METALLOPROTEASE DOMAIN LIPOPROTEIN"/>
    <property type="match status" value="1"/>
</dbReference>
<dbReference type="Pfam" id="PF16313">
    <property type="entry name" value="DUF4953"/>
    <property type="match status" value="1"/>
</dbReference>
<dbReference type="Pfam" id="PF17162">
    <property type="entry name" value="DUF5118"/>
    <property type="match status" value="1"/>
</dbReference>
<dbReference type="InterPro" id="IPR024079">
    <property type="entry name" value="MetalloPept_cat_dom_sf"/>
</dbReference>
<feature type="chain" id="PRO_5046600978" description="DUF5117 domain-containing protein" evidence="2">
    <location>
        <begin position="34"/>
        <end position="855"/>
    </location>
</feature>
<dbReference type="Proteomes" id="UP000192277">
    <property type="component" value="Unassembled WGS sequence"/>
</dbReference>
<keyword evidence="7" id="KW-1185">Reference proteome</keyword>
<dbReference type="SUPFAM" id="SSF55486">
    <property type="entry name" value="Metalloproteases ('zincins'), catalytic domain"/>
    <property type="match status" value="1"/>
</dbReference>
<dbReference type="CDD" id="cd04276">
    <property type="entry name" value="ZnMc_MMP_like_2"/>
    <property type="match status" value="1"/>
</dbReference>
<feature type="domain" description="DUF5118" evidence="5">
    <location>
        <begin position="63"/>
        <end position="111"/>
    </location>
</feature>
<gene>
    <name evidence="6" type="ORF">A4D02_09145</name>
</gene>
<dbReference type="InterPro" id="IPR034032">
    <property type="entry name" value="Zn_MMP-like_bac"/>
</dbReference>
<organism evidence="6 7">
    <name type="scientific">Niastella koreensis</name>
    <dbReference type="NCBI Taxonomy" id="354356"/>
    <lineage>
        <taxon>Bacteria</taxon>
        <taxon>Pseudomonadati</taxon>
        <taxon>Bacteroidota</taxon>
        <taxon>Chitinophagia</taxon>
        <taxon>Chitinophagales</taxon>
        <taxon>Chitinophagaceae</taxon>
        <taxon>Niastella</taxon>
    </lineage>
</organism>
<dbReference type="PANTHER" id="PTHR38478">
    <property type="entry name" value="PEPTIDASE M1A AND M12B"/>
    <property type="match status" value="1"/>
</dbReference>
<dbReference type="Gene3D" id="3.40.390.10">
    <property type="entry name" value="Collagenase (Catalytic Domain)"/>
    <property type="match status" value="1"/>
</dbReference>
<feature type="domain" description="DUF5117" evidence="4">
    <location>
        <begin position="127"/>
        <end position="330"/>
    </location>
</feature>
<accession>A0ABX3NWA2</accession>
<dbReference type="RefSeq" id="WP_014218614.1">
    <property type="nucleotide sequence ID" value="NZ_LWBO01000023.1"/>
</dbReference>
<proteinExistence type="predicted"/>
<evidence type="ECO:0000259" key="5">
    <source>
        <dbReference type="Pfam" id="PF17162"/>
    </source>
</evidence>
<evidence type="ECO:0008006" key="8">
    <source>
        <dbReference type="Google" id="ProtNLM"/>
    </source>
</evidence>
<feature type="region of interest" description="Disordered" evidence="1">
    <location>
        <begin position="35"/>
        <end position="65"/>
    </location>
</feature>
<evidence type="ECO:0000313" key="6">
    <source>
        <dbReference type="EMBL" id="OQP44941.1"/>
    </source>
</evidence>
<sequence length="855" mass="96642">MIHLLKSKKKSIALKKTIIRLLAFTLLTTTAVAQQRQPESPAPAPAPGNGAAQQPPAMPKAGPKPYKDVITAKAVTTKGLFIVHRVEDKLYFEIPDSLFNRDLLIISRLAKAGADMRSETSMAGYAGDILNQSVIRFEKGPNNKVFIRELSFNERSKDSASDMYRAVMNSNIQPISLALDIRAARKDSLTGVQHTVVELTDIVNGDNDLFFWGGVKGKLNIGGYQPDKSYLVYVRSYPINTEIRTVKTYTKQGAPAQNMFNGVLTTNTPAAKQVTVELNTSIVMLPQIPMQPRYSDDRVGYFSTSYIDFDANPQGVKRIFFAERWRLTPKKEDLEKYNRGELVEPEKPIVIYIDPETPAKWVPYLIQGINDWQVAFEKAGFKNAIIGKIAPTAEEDSTWSLEDARHSAIVYKPSAVPNASGPHIVDPRTGEVIETHINWYHNVMKLVHDWYFVQTAAVDTAARKMHFSDALMGQLIRFVSSHEVGHTLGLMHNFGSSSATPVEKLRDKKWVEANGHTASIMDYARFNYVAQPEDSITEAGLFPRIGDYDKWAIEWGYRLVPGAKDAAAEVPVLNKWTIAHANDKRYWFGNESDQEDPRSQNEDLGDNAMKAGEYGIKNLKRIMAHLVEWTKEENEGYENLQAMHVQVYQQYSRYVGHVLKNIGGRYETLKTVEQAGQVYEPVPADIQAEAMRFIQQQVFATPNWLLDKKILTLTGSYPMDIINTLQDNTFNRLISSQNFTKLLNNQLVFGKTYSLTDLFADLEKGVWGELDTRTPVDLYRRNLQRLYVERMTFYLTPAAATIPIKRSEYTAIIRAHLVKLRAKMQAALPAMQDTVTRYHLQDMISKIDNTLAVKQ</sequence>
<evidence type="ECO:0000313" key="7">
    <source>
        <dbReference type="Proteomes" id="UP000192277"/>
    </source>
</evidence>
<keyword evidence="2" id="KW-0732">Signal</keyword>
<reference evidence="6 7" key="1">
    <citation type="submission" date="2016-04" db="EMBL/GenBank/DDBJ databases">
        <authorList>
            <person name="Chen L."/>
            <person name="Zhuang W."/>
            <person name="Wang G."/>
        </authorList>
    </citation>
    <scope>NUCLEOTIDE SEQUENCE [LARGE SCALE GENOMIC DNA]</scope>
    <source>
        <strain evidence="7">GR20</strain>
    </source>
</reference>
<evidence type="ECO:0000259" key="3">
    <source>
        <dbReference type="Pfam" id="PF16313"/>
    </source>
</evidence>
<evidence type="ECO:0000259" key="4">
    <source>
        <dbReference type="Pfam" id="PF17148"/>
    </source>
</evidence>
<dbReference type="EMBL" id="LWBO01000023">
    <property type="protein sequence ID" value="OQP44941.1"/>
    <property type="molecule type" value="Genomic_DNA"/>
</dbReference>
<feature type="signal peptide" evidence="2">
    <location>
        <begin position="1"/>
        <end position="33"/>
    </location>
</feature>
<dbReference type="InterPro" id="IPR033413">
    <property type="entry name" value="DUF5117"/>
</dbReference>
<protein>
    <recommendedName>
        <fullName evidence="8">DUF5117 domain-containing protein</fullName>
    </recommendedName>
</protein>
<dbReference type="Pfam" id="PF17148">
    <property type="entry name" value="DUF5117"/>
    <property type="match status" value="1"/>
</dbReference>
<comment type="caution">
    <text evidence="6">The sequence shown here is derived from an EMBL/GenBank/DDBJ whole genome shotgun (WGS) entry which is preliminary data.</text>
</comment>
<feature type="domain" description="EcxA zinc-binding" evidence="3">
    <location>
        <begin position="464"/>
        <end position="771"/>
    </location>
</feature>